<keyword evidence="3 4" id="KW-0620">Polyamine biosynthesis</keyword>
<dbReference type="GO" id="GO:0016740">
    <property type="term" value="F:transferase activity"/>
    <property type="evidence" value="ECO:0007669"/>
    <property type="project" value="UniProtKB-UniRule"/>
</dbReference>
<evidence type="ECO:0000256" key="4">
    <source>
        <dbReference type="PROSITE-ProRule" id="PRU00354"/>
    </source>
</evidence>
<dbReference type="Gene3D" id="3.40.50.150">
    <property type="entry name" value="Vaccinia Virus protein VP39"/>
    <property type="match status" value="1"/>
</dbReference>
<evidence type="ECO:0000313" key="6">
    <source>
        <dbReference type="EMBL" id="OXC75005.1"/>
    </source>
</evidence>
<proteinExistence type="inferred from homology"/>
<dbReference type="CDD" id="cd02440">
    <property type="entry name" value="AdoMet_MTases"/>
    <property type="match status" value="1"/>
</dbReference>
<reference evidence="7" key="1">
    <citation type="submission" date="2017-01" db="EMBL/GenBank/DDBJ databases">
        <title>Genome Analysis of Deinococcus marmoris KOPRI26562.</title>
        <authorList>
            <person name="Kim J.H."/>
            <person name="Oh H.-M."/>
        </authorList>
    </citation>
    <scope>NUCLEOTIDE SEQUENCE [LARGE SCALE GENOMIC DNA]</scope>
    <source>
        <strain evidence="7">PAMC 26633</strain>
    </source>
</reference>
<accession>A0A226WV07</accession>
<dbReference type="NCBIfam" id="NF037959">
    <property type="entry name" value="MFS_SpdSyn"/>
    <property type="match status" value="1"/>
</dbReference>
<dbReference type="RefSeq" id="WP_256983343.1">
    <property type="nucleotide sequence ID" value="NZ_MTHB01000195.1"/>
</dbReference>
<protein>
    <submittedName>
        <fullName evidence="6">Spermidine synthase</fullName>
    </submittedName>
</protein>
<sequence length="271" mass="31289">MLTDYTTMQKVIEEWGAFRHEPAVYEEQHIRSLQFDPFAVQSSMRKGAPFELDLSYTRAMMAFQLFRSDPKDILIVGLGGGSLSKYCYDKFPTARITTVEIDERVIALREDFYIPKDSDRFRIVHADAEHYMLNAEPIADVILLDGFDTFGLPAGLSNQRFYKNCYVALRDQGVIVANLLNNDFQIRTYLQRIRTSCHGQMYRTIAWSGGNTIAFGVKQNDIPKWEDFYVRAKSIKATTGLNLTRHVRRMQQNYDKLLSIRNRGVTESVLQ</sequence>
<evidence type="ECO:0000313" key="7">
    <source>
        <dbReference type="Proteomes" id="UP000214720"/>
    </source>
</evidence>
<dbReference type="AlphaFoldDB" id="A0A226WV07"/>
<dbReference type="PANTHER" id="PTHR43317:SF1">
    <property type="entry name" value="THERMOSPERMINE SYNTHASE ACAULIS5"/>
    <property type="match status" value="1"/>
</dbReference>
<dbReference type="InterPro" id="IPR030374">
    <property type="entry name" value="PABS"/>
</dbReference>
<comment type="similarity">
    <text evidence="1">Belongs to the spermidine/spermine synthase family.</text>
</comment>
<dbReference type="PROSITE" id="PS51006">
    <property type="entry name" value="PABS_2"/>
    <property type="match status" value="1"/>
</dbReference>
<evidence type="ECO:0000256" key="1">
    <source>
        <dbReference type="ARBA" id="ARBA00007867"/>
    </source>
</evidence>
<dbReference type="InterPro" id="IPR029063">
    <property type="entry name" value="SAM-dependent_MTases_sf"/>
</dbReference>
<dbReference type="GO" id="GO:0006596">
    <property type="term" value="P:polyamine biosynthetic process"/>
    <property type="evidence" value="ECO:0007669"/>
    <property type="project" value="UniProtKB-UniRule"/>
</dbReference>
<dbReference type="Pfam" id="PF01564">
    <property type="entry name" value="Spermine_synth"/>
    <property type="match status" value="1"/>
</dbReference>
<keyword evidence="2 4" id="KW-0808">Transferase</keyword>
<gene>
    <name evidence="6" type="ORF">BSU04_29080</name>
</gene>
<feature type="domain" description="PABS" evidence="5">
    <location>
        <begin position="1"/>
        <end position="238"/>
    </location>
</feature>
<dbReference type="EMBL" id="MTHB01000195">
    <property type="protein sequence ID" value="OXC75005.1"/>
    <property type="molecule type" value="Genomic_DNA"/>
</dbReference>
<evidence type="ECO:0000256" key="2">
    <source>
        <dbReference type="ARBA" id="ARBA00022679"/>
    </source>
</evidence>
<evidence type="ECO:0000256" key="3">
    <source>
        <dbReference type="ARBA" id="ARBA00023115"/>
    </source>
</evidence>
<evidence type="ECO:0000259" key="5">
    <source>
        <dbReference type="PROSITE" id="PS51006"/>
    </source>
</evidence>
<feature type="active site" description="Proton acceptor" evidence="4">
    <location>
        <position position="145"/>
    </location>
</feature>
<dbReference type="Proteomes" id="UP000214720">
    <property type="component" value="Unassembled WGS sequence"/>
</dbReference>
<dbReference type="SUPFAM" id="SSF53335">
    <property type="entry name" value="S-adenosyl-L-methionine-dependent methyltransferases"/>
    <property type="match status" value="1"/>
</dbReference>
<dbReference type="PANTHER" id="PTHR43317">
    <property type="entry name" value="THERMOSPERMINE SYNTHASE ACAULIS5"/>
    <property type="match status" value="1"/>
</dbReference>
<comment type="caution">
    <text evidence="6">The sequence shown here is derived from an EMBL/GenBank/DDBJ whole genome shotgun (WGS) entry which is preliminary data.</text>
</comment>
<organism evidence="6 7">
    <name type="scientific">Caballeronia sordidicola</name>
    <name type="common">Burkholderia sordidicola</name>
    <dbReference type="NCBI Taxonomy" id="196367"/>
    <lineage>
        <taxon>Bacteria</taxon>
        <taxon>Pseudomonadati</taxon>
        <taxon>Pseudomonadota</taxon>
        <taxon>Betaproteobacteria</taxon>
        <taxon>Burkholderiales</taxon>
        <taxon>Burkholderiaceae</taxon>
        <taxon>Caballeronia</taxon>
    </lineage>
</organism>
<name>A0A226WV07_CABSO</name>